<sequence>MSTPPPPQPADQPPQQPQPPAQQPAVPPQPTAYPYPNPASPPPGNPYAQPTLVGQPAVPPQPGQGVPGYPPPVNPYAQAPQFGPVPPPAAGGGGAGKAVLWAVVGAVVASAAWAGGVLLLGGTGDSADLRGYAAPADLCSDADYSSFKDEYTENDSSPAHTSLKDPVLDEGYCSVSLKKSGSSYADAYLSMQLDLHRKTDPGPEFTATWKNYGDSHKGYDVDPVTGIGDEAYLVSQDTTSGSSSGSRYATLAVRDGWATYSMSYSAYLSSYDKDKDPPALADVSDWLKTDTRATLAKLKG</sequence>
<keyword evidence="4" id="KW-1185">Reference proteome</keyword>
<dbReference type="Proteomes" id="UP001205612">
    <property type="component" value="Unassembled WGS sequence"/>
</dbReference>
<feature type="region of interest" description="Disordered" evidence="1">
    <location>
        <begin position="1"/>
        <end position="94"/>
    </location>
</feature>
<protein>
    <recommendedName>
        <fullName evidence="5">DUF3558 domain-containing protein</fullName>
    </recommendedName>
</protein>
<accession>A0ABT2B5N4</accession>
<dbReference type="EMBL" id="JANUGP010000017">
    <property type="protein sequence ID" value="MCS0603829.1"/>
    <property type="molecule type" value="Genomic_DNA"/>
</dbReference>
<evidence type="ECO:0008006" key="5">
    <source>
        <dbReference type="Google" id="ProtNLM"/>
    </source>
</evidence>
<keyword evidence="2" id="KW-1133">Transmembrane helix</keyword>
<keyword evidence="2" id="KW-0472">Membrane</keyword>
<feature type="transmembrane region" description="Helical" evidence="2">
    <location>
        <begin position="98"/>
        <end position="120"/>
    </location>
</feature>
<evidence type="ECO:0000256" key="2">
    <source>
        <dbReference type="SAM" id="Phobius"/>
    </source>
</evidence>
<evidence type="ECO:0000256" key="1">
    <source>
        <dbReference type="SAM" id="MobiDB-lite"/>
    </source>
</evidence>
<dbReference type="RefSeq" id="WP_258780354.1">
    <property type="nucleotide sequence ID" value="NZ_JANUGP010000017.1"/>
</dbReference>
<name>A0ABT2B5N4_9ACTN</name>
<evidence type="ECO:0000313" key="3">
    <source>
        <dbReference type="EMBL" id="MCS0603829.1"/>
    </source>
</evidence>
<organism evidence="3 4">
    <name type="scientific">Streptomyces pyxinicus</name>
    <dbReference type="NCBI Taxonomy" id="2970331"/>
    <lineage>
        <taxon>Bacteria</taxon>
        <taxon>Bacillati</taxon>
        <taxon>Actinomycetota</taxon>
        <taxon>Actinomycetes</taxon>
        <taxon>Kitasatosporales</taxon>
        <taxon>Streptomycetaceae</taxon>
        <taxon>Streptomyces</taxon>
    </lineage>
</organism>
<proteinExistence type="predicted"/>
<keyword evidence="2" id="KW-0812">Transmembrane</keyword>
<evidence type="ECO:0000313" key="4">
    <source>
        <dbReference type="Proteomes" id="UP001205612"/>
    </source>
</evidence>
<feature type="compositionally biased region" description="Low complexity" evidence="1">
    <location>
        <begin position="46"/>
        <end position="56"/>
    </location>
</feature>
<reference evidence="3 4" key="1">
    <citation type="submission" date="2022-08" db="EMBL/GenBank/DDBJ databases">
        <authorList>
            <person name="Somphong A."/>
            <person name="Phongsopitanun W."/>
        </authorList>
    </citation>
    <scope>NUCLEOTIDE SEQUENCE [LARGE SCALE GENOMIC DNA]</scope>
    <source>
        <strain evidence="3 4">LP11</strain>
    </source>
</reference>
<feature type="compositionally biased region" description="Pro residues" evidence="1">
    <location>
        <begin position="57"/>
        <end position="74"/>
    </location>
</feature>
<comment type="caution">
    <text evidence="3">The sequence shown here is derived from an EMBL/GenBank/DDBJ whole genome shotgun (WGS) entry which is preliminary data.</text>
</comment>
<gene>
    <name evidence="3" type="ORF">NX794_21805</name>
</gene>
<feature type="compositionally biased region" description="Pro residues" evidence="1">
    <location>
        <begin position="1"/>
        <end position="45"/>
    </location>
</feature>